<reference evidence="2 3" key="1">
    <citation type="submission" date="2019-06" db="EMBL/GenBank/DDBJ databases">
        <title>Whole genome shotgun sequence of Acetobacter orleanensis NBRC 13752.</title>
        <authorList>
            <person name="Hosoyama A."/>
            <person name="Uohara A."/>
            <person name="Ohji S."/>
            <person name="Ichikawa N."/>
        </authorList>
    </citation>
    <scope>NUCLEOTIDE SEQUENCE [LARGE SCALE GENOMIC DNA]</scope>
    <source>
        <strain evidence="2 3">NBRC 13752</strain>
    </source>
</reference>
<dbReference type="EMBL" id="BJMU01000011">
    <property type="protein sequence ID" value="GEB83448.1"/>
    <property type="molecule type" value="Genomic_DNA"/>
</dbReference>
<dbReference type="AlphaFoldDB" id="A0A4Y3TNQ6"/>
<name>A0A4Y3TNQ6_9PROT</name>
<organism evidence="2 3">
    <name type="scientific">Acetobacter orleanensis</name>
    <dbReference type="NCBI Taxonomy" id="104099"/>
    <lineage>
        <taxon>Bacteria</taxon>
        <taxon>Pseudomonadati</taxon>
        <taxon>Pseudomonadota</taxon>
        <taxon>Alphaproteobacteria</taxon>
        <taxon>Acetobacterales</taxon>
        <taxon>Acetobacteraceae</taxon>
        <taxon>Acetobacter</taxon>
    </lineage>
</organism>
<feature type="region of interest" description="Disordered" evidence="1">
    <location>
        <begin position="1"/>
        <end position="49"/>
    </location>
</feature>
<gene>
    <name evidence="2" type="ORF">AOR01nite_19250</name>
</gene>
<feature type="compositionally biased region" description="Basic and acidic residues" evidence="1">
    <location>
        <begin position="27"/>
        <end position="38"/>
    </location>
</feature>
<protein>
    <submittedName>
        <fullName evidence="2">Uncharacterized protein</fullName>
    </submittedName>
</protein>
<proteinExistence type="predicted"/>
<comment type="caution">
    <text evidence="2">The sequence shown here is derived from an EMBL/GenBank/DDBJ whole genome shotgun (WGS) entry which is preliminary data.</text>
</comment>
<accession>A0A4Y3TNQ6</accession>
<evidence type="ECO:0000313" key="3">
    <source>
        <dbReference type="Proteomes" id="UP000317617"/>
    </source>
</evidence>
<sequence>MAGNSLQPIQRKNQRIRMKSLDQSGDIARRTDQTESVKKNALTSGPFLY</sequence>
<feature type="compositionally biased region" description="Polar residues" evidence="1">
    <location>
        <begin position="1"/>
        <end position="11"/>
    </location>
</feature>
<evidence type="ECO:0000256" key="1">
    <source>
        <dbReference type="SAM" id="MobiDB-lite"/>
    </source>
</evidence>
<keyword evidence="3" id="KW-1185">Reference proteome</keyword>
<dbReference type="Proteomes" id="UP000317617">
    <property type="component" value="Unassembled WGS sequence"/>
</dbReference>
<evidence type="ECO:0000313" key="2">
    <source>
        <dbReference type="EMBL" id="GEB83448.1"/>
    </source>
</evidence>